<evidence type="ECO:0000256" key="3">
    <source>
        <dbReference type="SAM" id="MobiDB-lite"/>
    </source>
</evidence>
<evidence type="ECO:0000259" key="4">
    <source>
        <dbReference type="Pfam" id="PF02791"/>
    </source>
</evidence>
<comment type="caution">
    <text evidence="5">The sequence shown here is derived from an EMBL/GenBank/DDBJ whole genome shotgun (WGS) entry which is preliminary data.</text>
</comment>
<feature type="compositionally biased region" description="Acidic residues" evidence="3">
    <location>
        <begin position="477"/>
        <end position="500"/>
    </location>
</feature>
<gene>
    <name evidence="5" type="ORF">FRX31_006032</name>
</gene>
<keyword evidence="2" id="KW-0539">Nucleus</keyword>
<feature type="compositionally biased region" description="Basic residues" evidence="3">
    <location>
        <begin position="574"/>
        <end position="586"/>
    </location>
</feature>
<dbReference type="AlphaFoldDB" id="A0A7J6X737"/>
<dbReference type="OrthoDB" id="303107at2759"/>
<feature type="compositionally biased region" description="Basic residues" evidence="3">
    <location>
        <begin position="548"/>
        <end position="561"/>
    </location>
</feature>
<feature type="region of interest" description="Disordered" evidence="3">
    <location>
        <begin position="640"/>
        <end position="703"/>
    </location>
</feature>
<dbReference type="GO" id="GO:0031213">
    <property type="term" value="C:RSF complex"/>
    <property type="evidence" value="ECO:0007669"/>
    <property type="project" value="InterPro"/>
</dbReference>
<sequence>MSIEASDQEPKISNNETDLLPITINSDINPKQERRLRPLRACTARSAARLYPTAPTVSRKKASVVKKEKAEQQEEQQQCSKIITPLLELPSSPSKLPLWNLRSMWEFASILNFLNVFRPILNILVEFTAEELETALLTPNSILDDIHIPLLKAIPPVTRMALGRGTWVTVLCRKLRDWWHWVAEGDIPIVASQGTELGIYNELDPGIRVVILKALCDIRVEQEDIKNFIDRSLKQGIQLSVFRKERIGGDSHGVSYWYEDDPTIGHRLYREIKKVEIKKVKTKGVLSFPTISCQWETVATNLEEFEEVSEKLFSSKSRIETAVGKKLKNDMLPDIEINHKVFFLKKEKLLKKQHREALLLDSSYIQAIASGRALRDRKPVTYTFDDYDSSINEAIKVTKKNQQSPEPADRRETVTKPEASSNGRSNGCTHTPRHVSYDELSPKSFEETEDENKYEPLDRSNRRRQRPQRYSEKEFVEDVSDYEAEFDSDEDIVGEVVYDEEYLRSRKRRKVSSSSEGEEQSWGEENADDDEEEEDFVSSSESSDEPRRSKKVPTRSKKRETKLRSVDELQSGLRRSRRASRSHINYRHLEFSESEPESTKPDKLNGADERSVASNDMEYSTDSPDSQINEDAQETIVDEQVNGYNGKAGHNKEPNRSPEKMNIPGQPEGVGRRQFLDLNELAPGGGFDDGHNMMMKDDDRNKF</sequence>
<feature type="compositionally biased region" description="Basic and acidic residues" evidence="3">
    <location>
        <begin position="587"/>
        <end position="611"/>
    </location>
</feature>
<dbReference type="PANTHER" id="PTHR14296:SF3">
    <property type="entry name" value="DIKAR, ISOFORM F"/>
    <property type="match status" value="1"/>
</dbReference>
<dbReference type="GO" id="GO:0006355">
    <property type="term" value="P:regulation of DNA-templated transcription"/>
    <property type="evidence" value="ECO:0007669"/>
    <property type="project" value="InterPro"/>
</dbReference>
<feature type="compositionally biased region" description="Polar residues" evidence="3">
    <location>
        <begin position="418"/>
        <end position="429"/>
    </location>
</feature>
<feature type="compositionally biased region" description="Basic and acidic residues" evidence="3">
    <location>
        <begin position="688"/>
        <end position="703"/>
    </location>
</feature>
<dbReference type="EMBL" id="JABWDY010005511">
    <property type="protein sequence ID" value="KAF5204380.1"/>
    <property type="molecule type" value="Genomic_DNA"/>
</dbReference>
<feature type="domain" description="DDT" evidence="4">
    <location>
        <begin position="109"/>
        <end position="154"/>
    </location>
</feature>
<evidence type="ECO:0000256" key="2">
    <source>
        <dbReference type="ARBA" id="ARBA00023242"/>
    </source>
</evidence>
<dbReference type="Pfam" id="PF02791">
    <property type="entry name" value="DDT"/>
    <property type="match status" value="1"/>
</dbReference>
<feature type="compositionally biased region" description="Basic and acidic residues" evidence="3">
    <location>
        <begin position="650"/>
        <end position="659"/>
    </location>
</feature>
<feature type="compositionally biased region" description="Basic and acidic residues" evidence="3">
    <location>
        <begin position="435"/>
        <end position="460"/>
    </location>
</feature>
<keyword evidence="6" id="KW-1185">Reference proteome</keyword>
<organism evidence="5 6">
    <name type="scientific">Thalictrum thalictroides</name>
    <name type="common">Rue-anemone</name>
    <name type="synonym">Anemone thalictroides</name>
    <dbReference type="NCBI Taxonomy" id="46969"/>
    <lineage>
        <taxon>Eukaryota</taxon>
        <taxon>Viridiplantae</taxon>
        <taxon>Streptophyta</taxon>
        <taxon>Embryophyta</taxon>
        <taxon>Tracheophyta</taxon>
        <taxon>Spermatophyta</taxon>
        <taxon>Magnoliopsida</taxon>
        <taxon>Ranunculales</taxon>
        <taxon>Ranunculaceae</taxon>
        <taxon>Thalictroideae</taxon>
        <taxon>Thalictrum</taxon>
    </lineage>
</organism>
<dbReference type="Proteomes" id="UP000554482">
    <property type="component" value="Unassembled WGS sequence"/>
</dbReference>
<comment type="subcellular location">
    <subcellularLocation>
        <location evidence="1">Nucleus</location>
    </subcellularLocation>
</comment>
<dbReference type="PANTHER" id="PTHR14296">
    <property type="entry name" value="REMODELING AND SPACING FACTOR 1"/>
    <property type="match status" value="1"/>
</dbReference>
<evidence type="ECO:0000313" key="6">
    <source>
        <dbReference type="Proteomes" id="UP000554482"/>
    </source>
</evidence>
<evidence type="ECO:0000313" key="5">
    <source>
        <dbReference type="EMBL" id="KAF5204380.1"/>
    </source>
</evidence>
<reference evidence="5 6" key="1">
    <citation type="submission" date="2020-06" db="EMBL/GenBank/DDBJ databases">
        <title>Transcriptomic and genomic resources for Thalictrum thalictroides and T. hernandezii: Facilitating candidate gene discovery in an emerging model plant lineage.</title>
        <authorList>
            <person name="Arias T."/>
            <person name="Riano-Pachon D.M."/>
            <person name="Di Stilio V.S."/>
        </authorList>
    </citation>
    <scope>NUCLEOTIDE SEQUENCE [LARGE SCALE GENOMIC DNA]</scope>
    <source>
        <strain evidence="6">cv. WT478/WT964</strain>
        <tissue evidence="5">Leaves</tissue>
    </source>
</reference>
<protein>
    <submittedName>
        <fullName evidence="5">Ddt domain-containing protein ddr4</fullName>
    </submittedName>
</protein>
<feature type="compositionally biased region" description="Acidic residues" evidence="3">
    <location>
        <begin position="516"/>
        <end position="536"/>
    </location>
</feature>
<dbReference type="InterPro" id="IPR028938">
    <property type="entry name" value="Rsf1-like"/>
</dbReference>
<proteinExistence type="predicted"/>
<accession>A0A7J6X737</accession>
<dbReference type="InterPro" id="IPR018501">
    <property type="entry name" value="DDT_dom"/>
</dbReference>
<evidence type="ECO:0000256" key="1">
    <source>
        <dbReference type="ARBA" id="ARBA00004123"/>
    </source>
</evidence>
<feature type="compositionally biased region" description="Polar residues" evidence="3">
    <location>
        <begin position="612"/>
        <end position="627"/>
    </location>
</feature>
<feature type="region of interest" description="Disordered" evidence="3">
    <location>
        <begin position="397"/>
        <end position="627"/>
    </location>
</feature>
<name>A0A7J6X737_THATH</name>